<sequence length="807" mass="89788">MVLGRLIPFRLIAEATSVSWDREGATIRSVVLWHSMSSPFRPLLPADNNGGHATRSPRRDPAALRKRTVINSACRACRKRKSRCDGKRPVCTTCQNKSSNCEYEIDPGVTRTSALKVKAQRLENELGTMLELYWYLQTKSESEARSLFDRIRAGADLPSVTNMLAGSRELPTLERDGDDEMVDPLSRPTASEHVAEDEASHAKSSDSDETGTPRILMVPSESTLLDVFRIPEAVATLTSAIDTFYLGTGIMFYVMPKTEGYNLLSQFHTEFGGGDGTTLGRMFCEPLDQQSKVLLCELAGMAAVGLQYGRDPIPALRFEGTKAAGTLEFVDSFYMISKHFLEAVIQFDPVRAIRSCALLALFNVIAHSTMALAYADMGLTLADRFGLTQPQQPAAVSQEEWLDRKKILRTLVIIRCWLVATLGYVPANNESKQDISPLGEGSGLEETIQQETAKLLILKSNLLRMLDSFRQLTPTLIMTVREDLNAWHTRMPEWMQLRALVADTVIPPEVRRVIFFVHLFYLSAVTLLSRLVHAVEKNKTQSYSSQATRMAVEEGLMASRTSARILSLLLVEQTVFNKCWLCIFQAYTSSITILYGTTQMILNAFPRKNWERDLILAKRCLEFLRYCREADSVARNFYDIANRHYESVTAAVPETQSTGVETPWIFEAISENSDYLFQSPAGDSGLHKTSRELLMLISHPFVGFRIPESQATPTAMLSGSLARMVNQGESESSIEFKLAWSRQVGAPFNSPGIFRMDESSSSGESSDITGASGDGTPNSMTIDVKTGRFVGAKEPSGWTRLTLSQRL</sequence>
<dbReference type="InterPro" id="IPR053187">
    <property type="entry name" value="Notoamide_regulator"/>
</dbReference>
<accession>A0A6G1HIX0</accession>
<dbReference type="InterPro" id="IPR036864">
    <property type="entry name" value="Zn2-C6_fun-type_DNA-bd_sf"/>
</dbReference>
<dbReference type="InterPro" id="IPR001138">
    <property type="entry name" value="Zn2Cys6_DnaBD"/>
</dbReference>
<dbReference type="PANTHER" id="PTHR47256:SF1">
    <property type="entry name" value="ZN(II)2CYS6 TRANSCRIPTION FACTOR (EUROFUNG)"/>
    <property type="match status" value="1"/>
</dbReference>
<protein>
    <recommendedName>
        <fullName evidence="3">Zn(2)-C6 fungal-type domain-containing protein</fullName>
    </recommendedName>
</protein>
<dbReference type="Gene3D" id="4.10.240.10">
    <property type="entry name" value="Zn(2)-C6 fungal-type DNA-binding domain"/>
    <property type="match status" value="1"/>
</dbReference>
<dbReference type="GO" id="GO:0000981">
    <property type="term" value="F:DNA-binding transcription factor activity, RNA polymerase II-specific"/>
    <property type="evidence" value="ECO:0007669"/>
    <property type="project" value="InterPro"/>
</dbReference>
<feature type="compositionally biased region" description="Basic and acidic residues" evidence="2">
    <location>
        <begin position="193"/>
        <end position="206"/>
    </location>
</feature>
<name>A0A6G1HIX0_9PEZI</name>
<feature type="domain" description="Zn(2)-C6 fungal-type" evidence="3">
    <location>
        <begin position="73"/>
        <end position="103"/>
    </location>
</feature>
<evidence type="ECO:0000313" key="4">
    <source>
        <dbReference type="EMBL" id="KAF2395715.1"/>
    </source>
</evidence>
<organism evidence="4 5">
    <name type="scientific">Trichodelitschia bisporula</name>
    <dbReference type="NCBI Taxonomy" id="703511"/>
    <lineage>
        <taxon>Eukaryota</taxon>
        <taxon>Fungi</taxon>
        <taxon>Dikarya</taxon>
        <taxon>Ascomycota</taxon>
        <taxon>Pezizomycotina</taxon>
        <taxon>Dothideomycetes</taxon>
        <taxon>Dothideomycetes incertae sedis</taxon>
        <taxon>Phaeotrichales</taxon>
        <taxon>Phaeotrichaceae</taxon>
        <taxon>Trichodelitschia</taxon>
    </lineage>
</organism>
<dbReference type="CDD" id="cd00067">
    <property type="entry name" value="GAL4"/>
    <property type="match status" value="1"/>
</dbReference>
<keyword evidence="5" id="KW-1185">Reference proteome</keyword>
<evidence type="ECO:0000259" key="3">
    <source>
        <dbReference type="PROSITE" id="PS50048"/>
    </source>
</evidence>
<dbReference type="OrthoDB" id="1919336at2759"/>
<evidence type="ECO:0000313" key="5">
    <source>
        <dbReference type="Proteomes" id="UP000799640"/>
    </source>
</evidence>
<dbReference type="AlphaFoldDB" id="A0A6G1HIX0"/>
<dbReference type="PROSITE" id="PS50048">
    <property type="entry name" value="ZN2_CY6_FUNGAL_2"/>
    <property type="match status" value="1"/>
</dbReference>
<proteinExistence type="predicted"/>
<dbReference type="SMART" id="SM00066">
    <property type="entry name" value="GAL4"/>
    <property type="match status" value="1"/>
</dbReference>
<dbReference type="Proteomes" id="UP000799640">
    <property type="component" value="Unassembled WGS sequence"/>
</dbReference>
<dbReference type="SUPFAM" id="SSF57701">
    <property type="entry name" value="Zn2/Cys6 DNA-binding domain"/>
    <property type="match status" value="1"/>
</dbReference>
<reference evidence="4" key="1">
    <citation type="journal article" date="2020" name="Stud. Mycol.">
        <title>101 Dothideomycetes genomes: a test case for predicting lifestyles and emergence of pathogens.</title>
        <authorList>
            <person name="Haridas S."/>
            <person name="Albert R."/>
            <person name="Binder M."/>
            <person name="Bloem J."/>
            <person name="Labutti K."/>
            <person name="Salamov A."/>
            <person name="Andreopoulos B."/>
            <person name="Baker S."/>
            <person name="Barry K."/>
            <person name="Bills G."/>
            <person name="Bluhm B."/>
            <person name="Cannon C."/>
            <person name="Castanera R."/>
            <person name="Culley D."/>
            <person name="Daum C."/>
            <person name="Ezra D."/>
            <person name="Gonzalez J."/>
            <person name="Henrissat B."/>
            <person name="Kuo A."/>
            <person name="Liang C."/>
            <person name="Lipzen A."/>
            <person name="Lutzoni F."/>
            <person name="Magnuson J."/>
            <person name="Mondo S."/>
            <person name="Nolan M."/>
            <person name="Ohm R."/>
            <person name="Pangilinan J."/>
            <person name="Park H.-J."/>
            <person name="Ramirez L."/>
            <person name="Alfaro M."/>
            <person name="Sun H."/>
            <person name="Tritt A."/>
            <person name="Yoshinaga Y."/>
            <person name="Zwiers L.-H."/>
            <person name="Turgeon B."/>
            <person name="Goodwin S."/>
            <person name="Spatafora J."/>
            <person name="Crous P."/>
            <person name="Grigoriev I."/>
        </authorList>
    </citation>
    <scope>NUCLEOTIDE SEQUENCE</scope>
    <source>
        <strain evidence="4">CBS 262.69</strain>
    </source>
</reference>
<dbReference type="EMBL" id="ML996711">
    <property type="protein sequence ID" value="KAF2395715.1"/>
    <property type="molecule type" value="Genomic_DNA"/>
</dbReference>
<dbReference type="Pfam" id="PF00172">
    <property type="entry name" value="Zn_clus"/>
    <property type="match status" value="1"/>
</dbReference>
<evidence type="ECO:0000256" key="2">
    <source>
        <dbReference type="SAM" id="MobiDB-lite"/>
    </source>
</evidence>
<gene>
    <name evidence="4" type="ORF">EJ06DRAFT_260707</name>
</gene>
<dbReference type="GO" id="GO:0008270">
    <property type="term" value="F:zinc ion binding"/>
    <property type="evidence" value="ECO:0007669"/>
    <property type="project" value="InterPro"/>
</dbReference>
<evidence type="ECO:0000256" key="1">
    <source>
        <dbReference type="ARBA" id="ARBA00023242"/>
    </source>
</evidence>
<keyword evidence="1" id="KW-0539">Nucleus</keyword>
<feature type="region of interest" description="Disordered" evidence="2">
    <location>
        <begin position="167"/>
        <end position="214"/>
    </location>
</feature>
<dbReference type="PANTHER" id="PTHR47256">
    <property type="entry name" value="ZN(II)2CYS6 TRANSCRIPTION FACTOR (EUROFUNG)-RELATED"/>
    <property type="match status" value="1"/>
</dbReference>
<feature type="region of interest" description="Disordered" evidence="2">
    <location>
        <begin position="753"/>
        <end position="782"/>
    </location>
</feature>
<dbReference type="PROSITE" id="PS00463">
    <property type="entry name" value="ZN2_CY6_FUNGAL_1"/>
    <property type="match status" value="1"/>
</dbReference>